<reference evidence="15" key="1">
    <citation type="submission" date="2022-09" db="EMBL/GenBank/DDBJ databases">
        <title>Rhodovastum sp. nov. RN2-1 isolated from soil in Seongnam, South Korea.</title>
        <authorList>
            <person name="Le N.T."/>
        </authorList>
    </citation>
    <scope>NUCLEOTIDE SEQUENCE</scope>
    <source>
        <strain evidence="15">RN2-1</strain>
    </source>
</reference>
<evidence type="ECO:0000256" key="11">
    <source>
        <dbReference type="ARBA" id="ARBA00023012"/>
    </source>
</evidence>
<feature type="transmembrane region" description="Helical" evidence="13">
    <location>
        <begin position="399"/>
        <end position="418"/>
    </location>
</feature>
<keyword evidence="8 15" id="KW-0418">Kinase</keyword>
<accession>A0AA41YPD9</accession>
<keyword evidence="11" id="KW-0902">Two-component regulatory system</keyword>
<keyword evidence="16" id="KW-1185">Reference proteome</keyword>
<keyword evidence="10 13" id="KW-1133">Transmembrane helix</keyword>
<evidence type="ECO:0000256" key="1">
    <source>
        <dbReference type="ARBA" id="ARBA00000085"/>
    </source>
</evidence>
<dbReference type="AlphaFoldDB" id="A0AA41YPD9"/>
<dbReference type="GO" id="GO:0005737">
    <property type="term" value="C:cytoplasm"/>
    <property type="evidence" value="ECO:0007669"/>
    <property type="project" value="UniProtKB-ARBA"/>
</dbReference>
<feature type="transmembrane region" description="Helical" evidence="13">
    <location>
        <begin position="430"/>
        <end position="457"/>
    </location>
</feature>
<dbReference type="InterPro" id="IPR025201">
    <property type="entry name" value="KdpD_TM"/>
</dbReference>
<dbReference type="Proteomes" id="UP001165679">
    <property type="component" value="Unassembled WGS sequence"/>
</dbReference>
<dbReference type="Gene3D" id="1.10.287.130">
    <property type="match status" value="1"/>
</dbReference>
<organism evidence="15 16">
    <name type="scientific">Limobrevibacterium gyesilva</name>
    <dbReference type="NCBI Taxonomy" id="2991712"/>
    <lineage>
        <taxon>Bacteria</taxon>
        <taxon>Pseudomonadati</taxon>
        <taxon>Pseudomonadota</taxon>
        <taxon>Alphaproteobacteria</taxon>
        <taxon>Acetobacterales</taxon>
        <taxon>Acetobacteraceae</taxon>
        <taxon>Limobrevibacterium</taxon>
    </lineage>
</organism>
<dbReference type="PROSITE" id="PS50109">
    <property type="entry name" value="HIS_KIN"/>
    <property type="match status" value="1"/>
</dbReference>
<name>A0AA41YPD9_9PROT</name>
<dbReference type="Gene3D" id="3.40.50.620">
    <property type="entry name" value="HUPs"/>
    <property type="match status" value="1"/>
</dbReference>
<comment type="catalytic activity">
    <reaction evidence="1">
        <text>ATP + protein L-histidine = ADP + protein N-phospho-L-histidine.</text>
        <dbReference type="EC" id="2.7.13.3"/>
    </reaction>
</comment>
<dbReference type="RefSeq" id="WP_264711677.1">
    <property type="nucleotide sequence ID" value="NZ_JAPDNT010000001.1"/>
</dbReference>
<dbReference type="Pfam" id="PF00512">
    <property type="entry name" value="HisKA"/>
    <property type="match status" value="1"/>
</dbReference>
<dbReference type="InterPro" id="IPR038318">
    <property type="entry name" value="KdpD_sf"/>
</dbReference>
<dbReference type="InterPro" id="IPR006016">
    <property type="entry name" value="UspA"/>
</dbReference>
<dbReference type="Gene3D" id="3.30.565.10">
    <property type="entry name" value="Histidine kinase-like ATPase, C-terminal domain"/>
    <property type="match status" value="1"/>
</dbReference>
<evidence type="ECO:0000256" key="10">
    <source>
        <dbReference type="ARBA" id="ARBA00022989"/>
    </source>
</evidence>
<dbReference type="SUPFAM" id="SSF52402">
    <property type="entry name" value="Adenine nucleotide alpha hydrolases-like"/>
    <property type="match status" value="1"/>
</dbReference>
<evidence type="ECO:0000313" key="16">
    <source>
        <dbReference type="Proteomes" id="UP001165679"/>
    </source>
</evidence>
<evidence type="ECO:0000256" key="6">
    <source>
        <dbReference type="ARBA" id="ARBA00022692"/>
    </source>
</evidence>
<dbReference type="Pfam" id="PF00582">
    <property type="entry name" value="Usp"/>
    <property type="match status" value="1"/>
</dbReference>
<dbReference type="Gene3D" id="3.40.50.300">
    <property type="entry name" value="P-loop containing nucleotide triphosphate hydrolases"/>
    <property type="match status" value="1"/>
</dbReference>
<evidence type="ECO:0000256" key="8">
    <source>
        <dbReference type="ARBA" id="ARBA00022777"/>
    </source>
</evidence>
<dbReference type="Gene3D" id="1.20.120.620">
    <property type="entry name" value="Backbone structure of the membrane domain of e. Coli histidine kinase receptor kdpd"/>
    <property type="match status" value="1"/>
</dbReference>
<evidence type="ECO:0000256" key="9">
    <source>
        <dbReference type="ARBA" id="ARBA00022840"/>
    </source>
</evidence>
<dbReference type="InterPro" id="IPR003852">
    <property type="entry name" value="Sig_transdc_His_kinase_KdpD_N"/>
</dbReference>
<feature type="transmembrane region" description="Helical" evidence="13">
    <location>
        <begin position="477"/>
        <end position="497"/>
    </location>
</feature>
<dbReference type="InterPro" id="IPR029016">
    <property type="entry name" value="GAF-like_dom_sf"/>
</dbReference>
<dbReference type="CDD" id="cd00082">
    <property type="entry name" value="HisKA"/>
    <property type="match status" value="1"/>
</dbReference>
<dbReference type="PANTHER" id="PTHR45569:SF1">
    <property type="entry name" value="SENSOR PROTEIN KDPD"/>
    <property type="match status" value="1"/>
</dbReference>
<dbReference type="GO" id="GO:0005886">
    <property type="term" value="C:plasma membrane"/>
    <property type="evidence" value="ECO:0007669"/>
    <property type="project" value="TreeGrafter"/>
</dbReference>
<evidence type="ECO:0000256" key="12">
    <source>
        <dbReference type="ARBA" id="ARBA00023136"/>
    </source>
</evidence>
<keyword evidence="12 13" id="KW-0472">Membrane</keyword>
<dbReference type="EC" id="2.7.13.3" evidence="3"/>
<dbReference type="InterPro" id="IPR036097">
    <property type="entry name" value="HisK_dim/P_sf"/>
</dbReference>
<evidence type="ECO:0000313" key="15">
    <source>
        <dbReference type="EMBL" id="MCW3473097.1"/>
    </source>
</evidence>
<dbReference type="Pfam" id="PF13493">
    <property type="entry name" value="DUF4118"/>
    <property type="match status" value="1"/>
</dbReference>
<dbReference type="InterPro" id="IPR003594">
    <property type="entry name" value="HATPase_dom"/>
</dbReference>
<protein>
    <recommendedName>
        <fullName evidence="3">histidine kinase</fullName>
        <ecNumber evidence="3">2.7.13.3</ecNumber>
    </recommendedName>
</protein>
<evidence type="ECO:0000256" key="13">
    <source>
        <dbReference type="SAM" id="Phobius"/>
    </source>
</evidence>
<keyword evidence="9" id="KW-0067">ATP-binding</keyword>
<dbReference type="SUPFAM" id="SSF55781">
    <property type="entry name" value="GAF domain-like"/>
    <property type="match status" value="1"/>
</dbReference>
<dbReference type="Gene3D" id="3.30.450.40">
    <property type="match status" value="1"/>
</dbReference>
<comment type="caution">
    <text evidence="15">The sequence shown here is derived from an EMBL/GenBank/DDBJ whole genome shotgun (WGS) entry which is preliminary data.</text>
</comment>
<dbReference type="InterPro" id="IPR004358">
    <property type="entry name" value="Sig_transdc_His_kin-like_C"/>
</dbReference>
<dbReference type="PANTHER" id="PTHR45569">
    <property type="entry name" value="SENSOR PROTEIN KDPD"/>
    <property type="match status" value="1"/>
</dbReference>
<evidence type="ECO:0000256" key="3">
    <source>
        <dbReference type="ARBA" id="ARBA00012438"/>
    </source>
</evidence>
<feature type="domain" description="Histidine kinase" evidence="14">
    <location>
        <begin position="679"/>
        <end position="903"/>
    </location>
</feature>
<dbReference type="InterPro" id="IPR005467">
    <property type="entry name" value="His_kinase_dom"/>
</dbReference>
<keyword evidence="5" id="KW-0808">Transferase</keyword>
<evidence type="ECO:0000256" key="5">
    <source>
        <dbReference type="ARBA" id="ARBA00022679"/>
    </source>
</evidence>
<dbReference type="InterPro" id="IPR052023">
    <property type="entry name" value="Histidine_kinase_KdpD"/>
</dbReference>
<gene>
    <name evidence="15" type="ORF">OL599_00760</name>
</gene>
<sequence>MSERDGRPSPDALLKEAAREGGRGRLKIFLGAAPGVGKTYEMLSAAQARRREGVDVVVGIVETHARAETMALTEGLETIPRRQEEYKGRVIDEMDLDALLARKPRLALVDELAHTNAPGSRHPKRYLDVEELLAAGIDVYSTLNIQHVESLNDVIAQITRIRVRETVPDGVIDRADEIEVVDLTPDDLLQRLREGKVYLPKTAARALEHYFSPGNLTALRELALRRTAQRVDAQLLDHMQAHAISGPWAAGDRVLVCVTRNASGPVLVRYGRRLAERLRAPWTALYIETSRHLRFSEAERDSIAQCLRLAEKLGGDAVTIPGSRVAADIVAYAREHNFSHIVVGHAGRRRWWERLRGSVTQALIAAAGDIPVHVLGHQEAAGAKPGRAPATEAQPFDPWPYIGSTILVAAAVLIGVGLQHVLAVTSISLVFLTAVLAAAALWGLWPSLYACLASVLAYNFFFLPPLYTFSIADPENVVALFFFVVAAMIASNLAAGVRAQAVAAGQRARTTNELYQFSRKLAGIGSLDDLLWATAYQFAAMLKVRVVLLLPESDSHGETVSVRAGYPPEDALDEADLAAAKWCWQHNRPAGRGADTLPGARRLFLPLRTGRGPVGVVGIDSDQAPGSTRPILTPDQQRLLDALSDQAAVSIERINLAEDVDRARLLAETERLRSALLTSLSHDLRTPLASILGAASSLDSYHALLDEAARRDLLRTVQDEAERLNRFVANLLDMTRLESGAIELHQDMADLGEVIGSAIARASKVLEGHRVDMQLAPDLPLLRLDVVLLEQVLFNLLDNAGKYAPPGSTVTLRAWHDAPPSGRGHGVVKLQVIDEGPGIPPDALERVFDKFFRVHGTDRQRPGTGLGLAVCRGFVEAMGGTVIAANRQDRPGAVFTVTLPVPAAGATPPIPMQAA</sequence>
<keyword evidence="4" id="KW-0597">Phosphoprotein</keyword>
<dbReference type="PRINTS" id="PR00344">
    <property type="entry name" value="BCTRLSENSOR"/>
</dbReference>
<dbReference type="FunFam" id="3.40.50.300:FF:000483">
    <property type="entry name" value="Sensor histidine kinase KdpD"/>
    <property type="match status" value="1"/>
</dbReference>
<dbReference type="Pfam" id="PF13492">
    <property type="entry name" value="GAF_3"/>
    <property type="match status" value="1"/>
</dbReference>
<keyword evidence="6 13" id="KW-0812">Transmembrane</keyword>
<dbReference type="SUPFAM" id="SSF55874">
    <property type="entry name" value="ATPase domain of HSP90 chaperone/DNA topoisomerase II/histidine kinase"/>
    <property type="match status" value="1"/>
</dbReference>
<comment type="subcellular location">
    <subcellularLocation>
        <location evidence="2">Membrane</location>
        <topology evidence="2">Multi-pass membrane protein</topology>
    </subcellularLocation>
</comment>
<evidence type="ECO:0000256" key="2">
    <source>
        <dbReference type="ARBA" id="ARBA00004141"/>
    </source>
</evidence>
<dbReference type="InterPro" id="IPR014729">
    <property type="entry name" value="Rossmann-like_a/b/a_fold"/>
</dbReference>
<dbReference type="InterPro" id="IPR036890">
    <property type="entry name" value="HATPase_C_sf"/>
</dbReference>
<evidence type="ECO:0000256" key="7">
    <source>
        <dbReference type="ARBA" id="ARBA00022741"/>
    </source>
</evidence>
<dbReference type="EMBL" id="JAPDNT010000001">
    <property type="protein sequence ID" value="MCW3473097.1"/>
    <property type="molecule type" value="Genomic_DNA"/>
</dbReference>
<dbReference type="InterPro" id="IPR003018">
    <property type="entry name" value="GAF"/>
</dbReference>
<dbReference type="SUPFAM" id="SSF47384">
    <property type="entry name" value="Homodimeric domain of signal transducing histidine kinase"/>
    <property type="match status" value="1"/>
</dbReference>
<keyword evidence="7" id="KW-0547">Nucleotide-binding</keyword>
<dbReference type="Pfam" id="PF02518">
    <property type="entry name" value="HATPase_c"/>
    <property type="match status" value="1"/>
</dbReference>
<dbReference type="GO" id="GO:0005524">
    <property type="term" value="F:ATP binding"/>
    <property type="evidence" value="ECO:0007669"/>
    <property type="project" value="UniProtKB-KW"/>
</dbReference>
<dbReference type="InterPro" id="IPR003661">
    <property type="entry name" value="HisK_dim/P_dom"/>
</dbReference>
<reference evidence="15" key="2">
    <citation type="submission" date="2022-10" db="EMBL/GenBank/DDBJ databases">
        <authorList>
            <person name="Trinh H.N."/>
        </authorList>
    </citation>
    <scope>NUCLEOTIDE SEQUENCE</scope>
    <source>
        <strain evidence="15">RN2-1</strain>
    </source>
</reference>
<dbReference type="SMART" id="SM00388">
    <property type="entry name" value="HisKA"/>
    <property type="match status" value="1"/>
</dbReference>
<dbReference type="InterPro" id="IPR027417">
    <property type="entry name" value="P-loop_NTPase"/>
</dbReference>
<evidence type="ECO:0000259" key="14">
    <source>
        <dbReference type="PROSITE" id="PS50109"/>
    </source>
</evidence>
<proteinExistence type="predicted"/>
<dbReference type="Pfam" id="PF02702">
    <property type="entry name" value="KdpD"/>
    <property type="match status" value="1"/>
</dbReference>
<evidence type="ECO:0000256" key="4">
    <source>
        <dbReference type="ARBA" id="ARBA00022553"/>
    </source>
</evidence>
<dbReference type="GO" id="GO:0000155">
    <property type="term" value="F:phosphorelay sensor kinase activity"/>
    <property type="evidence" value="ECO:0007669"/>
    <property type="project" value="InterPro"/>
</dbReference>
<dbReference type="SMART" id="SM00387">
    <property type="entry name" value="HATPase_c"/>
    <property type="match status" value="1"/>
</dbReference>